<feature type="transmembrane region" description="Helical" evidence="1">
    <location>
        <begin position="77"/>
        <end position="94"/>
    </location>
</feature>
<dbReference type="InterPro" id="IPR006976">
    <property type="entry name" value="VanZ-like"/>
</dbReference>
<accession>A0ABV8VVD7</accession>
<keyword evidence="1" id="KW-1133">Transmembrane helix</keyword>
<comment type="caution">
    <text evidence="3">The sequence shown here is derived from an EMBL/GenBank/DDBJ whole genome shotgun (WGS) entry which is preliminary data.</text>
</comment>
<feature type="transmembrane region" description="Helical" evidence="1">
    <location>
        <begin position="139"/>
        <end position="158"/>
    </location>
</feature>
<dbReference type="Pfam" id="PF04892">
    <property type="entry name" value="VanZ"/>
    <property type="match status" value="1"/>
</dbReference>
<keyword evidence="4" id="KW-1185">Reference proteome</keyword>
<protein>
    <submittedName>
        <fullName evidence="3">VanZ family protein</fullName>
    </submittedName>
</protein>
<reference evidence="4" key="1">
    <citation type="journal article" date="2019" name="Int. J. Syst. Evol. Microbiol.">
        <title>The Global Catalogue of Microorganisms (GCM) 10K type strain sequencing project: providing services to taxonomists for standard genome sequencing and annotation.</title>
        <authorList>
            <consortium name="The Broad Institute Genomics Platform"/>
            <consortium name="The Broad Institute Genome Sequencing Center for Infectious Disease"/>
            <person name="Wu L."/>
            <person name="Ma J."/>
        </authorList>
    </citation>
    <scope>NUCLEOTIDE SEQUENCE [LARGE SCALE GENOMIC DNA]</scope>
    <source>
        <strain evidence="4">KACC 14058</strain>
    </source>
</reference>
<proteinExistence type="predicted"/>
<evidence type="ECO:0000313" key="3">
    <source>
        <dbReference type="EMBL" id="MFC4387010.1"/>
    </source>
</evidence>
<dbReference type="NCBIfam" id="NF037970">
    <property type="entry name" value="vanZ_1"/>
    <property type="match status" value="1"/>
</dbReference>
<dbReference type="RefSeq" id="WP_390196293.1">
    <property type="nucleotide sequence ID" value="NZ_JBHSDV010000001.1"/>
</dbReference>
<organism evidence="3 4">
    <name type="scientific">Gracilibacillus marinus</name>
    <dbReference type="NCBI Taxonomy" id="630535"/>
    <lineage>
        <taxon>Bacteria</taxon>
        <taxon>Bacillati</taxon>
        <taxon>Bacillota</taxon>
        <taxon>Bacilli</taxon>
        <taxon>Bacillales</taxon>
        <taxon>Bacillaceae</taxon>
        <taxon>Gracilibacillus</taxon>
    </lineage>
</organism>
<feature type="domain" description="VanZ-like" evidence="2">
    <location>
        <begin position="8"/>
        <end position="155"/>
    </location>
</feature>
<evidence type="ECO:0000313" key="4">
    <source>
        <dbReference type="Proteomes" id="UP001595880"/>
    </source>
</evidence>
<gene>
    <name evidence="3" type="ORF">ACFOZ1_04220</name>
</gene>
<feature type="transmembrane region" description="Helical" evidence="1">
    <location>
        <begin position="101"/>
        <end position="119"/>
    </location>
</feature>
<name>A0ABV8VVD7_9BACI</name>
<feature type="transmembrane region" description="Helical" evidence="1">
    <location>
        <begin position="5"/>
        <end position="22"/>
    </location>
</feature>
<keyword evidence="1" id="KW-0472">Membrane</keyword>
<dbReference type="PIRSF" id="PIRSF019083">
    <property type="entry name" value="UCP019083_VanZ"/>
    <property type="match status" value="1"/>
</dbReference>
<dbReference type="InterPro" id="IPR016747">
    <property type="entry name" value="Phosphotransbutyrylase"/>
</dbReference>
<evidence type="ECO:0000256" key="1">
    <source>
        <dbReference type="SAM" id="Phobius"/>
    </source>
</evidence>
<sequence length="164" mass="19188">MKKVVYFIPAIIMMGIVFYSSSQEYQEQDIRPLLKQYVDLSFLTPLFENIRISYHNNIVSVETHGIEGFIEFFLRKGAHVTVFLLICLFLYYGITKSFAQLSDFSKLCFAFFVTVLYALFDEWHQSLTPNRTPYIGDVWLDSLGASLAILFIWIVLHFRTKKTQ</sequence>
<evidence type="ECO:0000259" key="2">
    <source>
        <dbReference type="Pfam" id="PF04892"/>
    </source>
</evidence>
<keyword evidence="1" id="KW-0812">Transmembrane</keyword>
<dbReference type="Proteomes" id="UP001595880">
    <property type="component" value="Unassembled WGS sequence"/>
</dbReference>
<dbReference type="EMBL" id="JBHSDV010000001">
    <property type="protein sequence ID" value="MFC4387010.1"/>
    <property type="molecule type" value="Genomic_DNA"/>
</dbReference>